<name>A0A1H8ADP9_STRJI</name>
<dbReference type="EMBL" id="FOAZ01000044">
    <property type="protein sequence ID" value="SEM68850.1"/>
    <property type="molecule type" value="Genomic_DNA"/>
</dbReference>
<dbReference type="GO" id="GO:0006310">
    <property type="term" value="P:DNA recombination"/>
    <property type="evidence" value="ECO:0007669"/>
    <property type="project" value="UniProtKB-KW"/>
</dbReference>
<evidence type="ECO:0000256" key="1">
    <source>
        <dbReference type="ARBA" id="ARBA00023125"/>
    </source>
</evidence>
<protein>
    <submittedName>
        <fullName evidence="5">DNA end-binding protein Ku</fullName>
    </submittedName>
</protein>
<dbReference type="eggNOG" id="COG1273">
    <property type="taxonomic scope" value="Bacteria"/>
</dbReference>
<dbReference type="Pfam" id="PF02735">
    <property type="entry name" value="Ku"/>
    <property type="match status" value="1"/>
</dbReference>
<evidence type="ECO:0000259" key="4">
    <source>
        <dbReference type="Pfam" id="PF02735"/>
    </source>
</evidence>
<dbReference type="STRING" id="235985.SAMN05414137_1445"/>
<proteinExistence type="predicted"/>
<dbReference type="InterPro" id="IPR016194">
    <property type="entry name" value="SPOC-like_C_dom_sf"/>
</dbReference>
<dbReference type="SUPFAM" id="SSF100939">
    <property type="entry name" value="SPOC domain-like"/>
    <property type="match status" value="1"/>
</dbReference>
<evidence type="ECO:0000256" key="2">
    <source>
        <dbReference type="ARBA" id="ARBA00023172"/>
    </source>
</evidence>
<dbReference type="PANTHER" id="PTHR41251">
    <property type="entry name" value="NON-HOMOLOGOUS END JOINING PROTEIN KU"/>
    <property type="match status" value="1"/>
</dbReference>
<evidence type="ECO:0000313" key="5">
    <source>
        <dbReference type="EMBL" id="SEM68850.1"/>
    </source>
</evidence>
<evidence type="ECO:0000313" key="6">
    <source>
        <dbReference type="Proteomes" id="UP000183015"/>
    </source>
</evidence>
<reference evidence="6" key="1">
    <citation type="submission" date="2016-10" db="EMBL/GenBank/DDBJ databases">
        <authorList>
            <person name="Varghese N."/>
        </authorList>
    </citation>
    <scope>NUCLEOTIDE SEQUENCE [LARGE SCALE GENOMIC DNA]</scope>
    <source>
        <strain evidence="6">DSM 45096 / BCRC 16803 / CGMCC 4.1857 / CIP 109030 / JCM 12277 / KCTC 19219 / NBRC 100920 / 33214</strain>
    </source>
</reference>
<keyword evidence="2" id="KW-0233">DNA recombination</keyword>
<dbReference type="InterPro" id="IPR009187">
    <property type="entry name" value="Prok_Ku"/>
</dbReference>
<organism evidence="5 6">
    <name type="scientific">Streptacidiphilus jiangxiensis</name>
    <dbReference type="NCBI Taxonomy" id="235985"/>
    <lineage>
        <taxon>Bacteria</taxon>
        <taxon>Bacillati</taxon>
        <taxon>Actinomycetota</taxon>
        <taxon>Actinomycetes</taxon>
        <taxon>Kitasatosporales</taxon>
        <taxon>Streptomycetaceae</taxon>
        <taxon>Streptacidiphilus</taxon>
    </lineage>
</organism>
<dbReference type="PANTHER" id="PTHR41251:SF1">
    <property type="entry name" value="NON-HOMOLOGOUS END JOINING PROTEIN KU"/>
    <property type="match status" value="1"/>
</dbReference>
<feature type="region of interest" description="Disordered" evidence="3">
    <location>
        <begin position="125"/>
        <end position="160"/>
    </location>
</feature>
<feature type="compositionally biased region" description="Basic residues" evidence="3">
    <location>
        <begin position="145"/>
        <end position="160"/>
    </location>
</feature>
<accession>A0A1H8ADP9</accession>
<feature type="compositionally biased region" description="Low complexity" evidence="3">
    <location>
        <begin position="134"/>
        <end position="144"/>
    </location>
</feature>
<dbReference type="GO" id="GO:0003690">
    <property type="term" value="F:double-stranded DNA binding"/>
    <property type="evidence" value="ECO:0007669"/>
    <property type="project" value="TreeGrafter"/>
</dbReference>
<dbReference type="InterPro" id="IPR006164">
    <property type="entry name" value="DNA_bd_Ku70/Ku80"/>
</dbReference>
<keyword evidence="1" id="KW-0238">DNA-binding</keyword>
<feature type="domain" description="Ku" evidence="4">
    <location>
        <begin position="1"/>
        <end position="62"/>
    </location>
</feature>
<sequence length="160" mass="16989">MRDSGLVAVTKVTMRERESLAVLRVLGDLLVLQTLRWPDEIRPSAGIKVPTAEEPVHKNEIAMALQLAASMSKNYVLDDERDAYVVAMGELLTAKAGGGDVRSTEATAPAAPVVDLMAALQASIAESKEKRGETAPAKKPSTKTTAKKAPAKRAAPKRAS</sequence>
<dbReference type="OrthoDB" id="9795084at2"/>
<dbReference type="Proteomes" id="UP000183015">
    <property type="component" value="Unassembled WGS sequence"/>
</dbReference>
<evidence type="ECO:0000256" key="3">
    <source>
        <dbReference type="SAM" id="MobiDB-lite"/>
    </source>
</evidence>
<dbReference type="GO" id="GO:0006303">
    <property type="term" value="P:double-strand break repair via nonhomologous end joining"/>
    <property type="evidence" value="ECO:0007669"/>
    <property type="project" value="InterPro"/>
</dbReference>
<gene>
    <name evidence="5" type="ORF">SAMN05414137_1445</name>
</gene>
<keyword evidence="6" id="KW-1185">Reference proteome</keyword>
<dbReference type="AlphaFoldDB" id="A0A1H8ADP9"/>